<dbReference type="Proteomes" id="UP000037923">
    <property type="component" value="Unassembled WGS sequence"/>
</dbReference>
<dbReference type="InterPro" id="IPR020103">
    <property type="entry name" value="PsdUridine_synth_cat_dom_sf"/>
</dbReference>
<dbReference type="EMBL" id="LGTL01000018">
    <property type="protein sequence ID" value="KPA76973.1"/>
    <property type="molecule type" value="Genomic_DNA"/>
</dbReference>
<evidence type="ECO:0000313" key="6">
    <source>
        <dbReference type="EMBL" id="KPA76973.1"/>
    </source>
</evidence>
<keyword evidence="3" id="KW-0819">tRNA processing</keyword>
<dbReference type="Pfam" id="PF21238">
    <property type="entry name" value="Pus10_C"/>
    <property type="match status" value="1"/>
</dbReference>
<gene>
    <name evidence="6" type="ORF">ABB37_07339</name>
</gene>
<dbReference type="EMBL" id="LGTL01000018">
    <property type="protein sequence ID" value="KPA76974.1"/>
    <property type="molecule type" value="Genomic_DNA"/>
</dbReference>
<dbReference type="GO" id="GO:0003723">
    <property type="term" value="F:RNA binding"/>
    <property type="evidence" value="ECO:0007669"/>
    <property type="project" value="InterPro"/>
</dbReference>
<evidence type="ECO:0000256" key="3">
    <source>
        <dbReference type="ARBA" id="ARBA00022694"/>
    </source>
</evidence>
<evidence type="ECO:0000313" key="7">
    <source>
        <dbReference type="Proteomes" id="UP000037923"/>
    </source>
</evidence>
<dbReference type="GO" id="GO:0160148">
    <property type="term" value="F:tRNA pseudouridine(55) synthase activity"/>
    <property type="evidence" value="ECO:0007669"/>
    <property type="project" value="UniProtKB-EC"/>
</dbReference>
<dbReference type="SUPFAM" id="SSF55120">
    <property type="entry name" value="Pseudouridine synthase"/>
    <property type="match status" value="1"/>
</dbReference>
<dbReference type="PANTHER" id="PTHR21568:SF0">
    <property type="entry name" value="TRNA PSEUDOURIDINE SYNTHASE PUS10"/>
    <property type="match status" value="1"/>
</dbReference>
<accession>A0A0M9FVQ5</accession>
<dbReference type="AlphaFoldDB" id="A0A0M9FVQ5"/>
<proteinExistence type="inferred from homology"/>
<keyword evidence="4" id="KW-0413">Isomerase</keyword>
<sequence>MASADLCEGVNAALSSSRRFRKEALCYQCALRMSMLFNYPPPRTLGQVQPTSTEARTASLCPILDDEHHPLFTIVHETTESAQRYFAGALSPATATGAHGDAFHAAMGDGDAQGDRVTKGSTAYGMLAGDAAPKHAVSWLCIACMGLYQFIDLIHAPLAAAEVRASPYFDSAAITINVNVNRSFTFTWLAVATRYFDVKGTGVDCPSATSIVKEELSNFKDFYMSDLRARILPYLLHRHSDVVASATAPSSILRSTTLPGISVYANAVNKALAVKSAATQTAEACGDGQGVKRARVEGSDGTTEGRSVAHATAADCATSNAAAVRPPPLRAMQAFRYSGSSESLVGEVFCRHHATEGLITEGYLPAAYCGNRSTEVLPYSVIYDYAIPYLVREGWLPSPSTAGGANPDGRTGASPEERRAAATVSCQLQHTNIFLMGNYRKMMRNMSQSPWFLDGQRIGSYSLQEVVANPLLPFFFPDLPAAPSEAQRESGHGSAAAALVDTKDVGEPATAAPKVERGAHAARWQSVAPSVASSTLVFGYNRYKFHSAGREDVDVRMLGDGRPFVLELISPIREHFTDDDLRRLETAINDSYIGSVEVSHLRRTDAEVTVRLARHSESKVKRYRCVVWSSRAIEDFATDAQVQAIHEMKDLTIAQKTPLRVLHRRSLHPRPRLIHSMKLTPLNPHWFLLDLETQAGTYVKEFVHGDMGRTTPHLGMLLHARTDIIQLDVVGMVMHDLDVG</sequence>
<dbReference type="VEuPathDB" id="TriTrypDB:LpyrH10_18_0660"/>
<dbReference type="GO" id="GO:0031119">
    <property type="term" value="P:tRNA pseudouridine synthesis"/>
    <property type="evidence" value="ECO:0007669"/>
    <property type="project" value="TreeGrafter"/>
</dbReference>
<dbReference type="PANTHER" id="PTHR21568">
    <property type="entry name" value="TRNA PSEUDOURIDINE SYNTHASE PUS10"/>
    <property type="match status" value="1"/>
</dbReference>
<dbReference type="RefSeq" id="XP_015655412.1">
    <property type="nucleotide sequence ID" value="XM_015805935.1"/>
</dbReference>
<protein>
    <recommendedName>
        <fullName evidence="2">tRNA pseudouridine(55) synthase</fullName>
        <ecNumber evidence="2">5.4.99.25</ecNumber>
    </recommendedName>
</protein>
<dbReference type="OMA" id="NARTDII"/>
<dbReference type="FunFam" id="3.30.70.3190:FF:000001">
    <property type="entry name" value="tRNA pseudouridine synthase Pus10"/>
    <property type="match status" value="1"/>
</dbReference>
<feature type="domain" description="Pus10-like C-terminal" evidence="5">
    <location>
        <begin position="527"/>
        <end position="730"/>
    </location>
</feature>
<dbReference type="EC" id="5.4.99.25" evidence="2"/>
<evidence type="ECO:0000256" key="1">
    <source>
        <dbReference type="ARBA" id="ARBA00009652"/>
    </source>
</evidence>
<dbReference type="RefSeq" id="XP_015655413.1">
    <property type="nucleotide sequence ID" value="XM_015805936.1"/>
</dbReference>
<comment type="caution">
    <text evidence="6">The sequence shown here is derived from an EMBL/GenBank/DDBJ whole genome shotgun (WGS) entry which is preliminary data.</text>
</comment>
<evidence type="ECO:0000256" key="2">
    <source>
        <dbReference type="ARBA" id="ARBA00012787"/>
    </source>
</evidence>
<name>A0A0M9FVQ5_LEPPY</name>
<dbReference type="InterPro" id="IPR048741">
    <property type="entry name" value="Pus10-like_C"/>
</dbReference>
<keyword evidence="7" id="KW-1185">Reference proteome</keyword>
<dbReference type="Gene3D" id="3.30.70.3190">
    <property type="match status" value="1"/>
</dbReference>
<dbReference type="InterPro" id="IPR039894">
    <property type="entry name" value="Pus10-like"/>
</dbReference>
<dbReference type="Gene3D" id="3.30.70.2510">
    <property type="match status" value="1"/>
</dbReference>
<comment type="similarity">
    <text evidence="1">Belongs to the pseudouridine synthase Pus10 family.</text>
</comment>
<dbReference type="GeneID" id="26907625"/>
<reference evidence="6 7" key="1">
    <citation type="submission" date="2015-07" db="EMBL/GenBank/DDBJ databases">
        <title>High-quality genome of monoxenous trypanosomatid Leptomonas pyrrhocoris.</title>
        <authorList>
            <person name="Flegontov P."/>
            <person name="Butenko A."/>
            <person name="Firsov S."/>
            <person name="Vlcek C."/>
            <person name="Logacheva M.D."/>
            <person name="Field M."/>
            <person name="Filatov D."/>
            <person name="Flegontova O."/>
            <person name="Gerasimov E."/>
            <person name="Jackson A.P."/>
            <person name="Kelly S."/>
            <person name="Opperdoes F."/>
            <person name="O'Reilly A."/>
            <person name="Votypka J."/>
            <person name="Yurchenko V."/>
            <person name="Lukes J."/>
        </authorList>
    </citation>
    <scope>NUCLEOTIDE SEQUENCE [LARGE SCALE GENOMIC DNA]</scope>
    <source>
        <strain evidence="6">H10</strain>
    </source>
</reference>
<organism evidence="6 7">
    <name type="scientific">Leptomonas pyrrhocoris</name>
    <name type="common">Firebug parasite</name>
    <dbReference type="NCBI Taxonomy" id="157538"/>
    <lineage>
        <taxon>Eukaryota</taxon>
        <taxon>Discoba</taxon>
        <taxon>Euglenozoa</taxon>
        <taxon>Kinetoplastea</taxon>
        <taxon>Metakinetoplastina</taxon>
        <taxon>Trypanosomatida</taxon>
        <taxon>Trypanosomatidae</taxon>
        <taxon>Leishmaniinae</taxon>
        <taxon>Leptomonas</taxon>
    </lineage>
</organism>
<evidence type="ECO:0000256" key="4">
    <source>
        <dbReference type="ARBA" id="ARBA00023235"/>
    </source>
</evidence>
<evidence type="ECO:0000259" key="5">
    <source>
        <dbReference type="Pfam" id="PF21238"/>
    </source>
</evidence>
<dbReference type="OrthoDB" id="271937at2759"/>